<dbReference type="KEGG" id="goe:100904498"/>
<sequence>MLLRVITCTALVGTALGDSAANMMMDRILKDLWTEIEHAGLQPTALSPFNLRVKASDDTQKDFKANFTQGSLHGLRLLERHGNCEHGFFRVACYVSLGSLRAVVNADVEGDLNGEKPHSISISSKVHQSFLRIKFYGGKGSPAQLIPLTVGPIDLVSKVEQGKIDIERRRFYDFEEQTERNVARQISSILSGRFSAVLHTVASRHLMP</sequence>
<dbReference type="GeneID" id="100904498"/>
<evidence type="ECO:0000313" key="3">
    <source>
        <dbReference type="RefSeq" id="XP_003739351.1"/>
    </source>
</evidence>
<evidence type="ECO:0000313" key="2">
    <source>
        <dbReference type="Proteomes" id="UP000694867"/>
    </source>
</evidence>
<name>A0AAJ7PB66_9ACAR</name>
<dbReference type="RefSeq" id="XP_018497560.1">
    <property type="nucleotide sequence ID" value="XM_018642044.1"/>
</dbReference>
<accession>A0AAJ7PB66</accession>
<gene>
    <name evidence="3 4" type="primary">LOC100904498</name>
</gene>
<feature type="signal peptide" evidence="1">
    <location>
        <begin position="1"/>
        <end position="17"/>
    </location>
</feature>
<evidence type="ECO:0000313" key="4">
    <source>
        <dbReference type="RefSeq" id="XP_018497560.1"/>
    </source>
</evidence>
<protein>
    <submittedName>
        <fullName evidence="3 4">Uncharacterized protein LOC100904498</fullName>
    </submittedName>
</protein>
<feature type="chain" id="PRO_5044709021" evidence="1">
    <location>
        <begin position="18"/>
        <end position="208"/>
    </location>
</feature>
<organism evidence="2 4">
    <name type="scientific">Galendromus occidentalis</name>
    <name type="common">western predatory mite</name>
    <dbReference type="NCBI Taxonomy" id="34638"/>
    <lineage>
        <taxon>Eukaryota</taxon>
        <taxon>Metazoa</taxon>
        <taxon>Ecdysozoa</taxon>
        <taxon>Arthropoda</taxon>
        <taxon>Chelicerata</taxon>
        <taxon>Arachnida</taxon>
        <taxon>Acari</taxon>
        <taxon>Parasitiformes</taxon>
        <taxon>Mesostigmata</taxon>
        <taxon>Gamasina</taxon>
        <taxon>Phytoseioidea</taxon>
        <taxon>Phytoseiidae</taxon>
        <taxon>Typhlodrominae</taxon>
        <taxon>Galendromus</taxon>
    </lineage>
</organism>
<keyword evidence="1" id="KW-0732">Signal</keyword>
<reference evidence="3 4" key="1">
    <citation type="submission" date="2025-04" db="UniProtKB">
        <authorList>
            <consortium name="RefSeq"/>
        </authorList>
    </citation>
    <scope>IDENTIFICATION</scope>
</reference>
<proteinExistence type="predicted"/>
<dbReference type="RefSeq" id="XP_003739351.1">
    <property type="nucleotide sequence ID" value="XM_003739303.2"/>
</dbReference>
<keyword evidence="2" id="KW-1185">Reference proteome</keyword>
<dbReference type="AlphaFoldDB" id="A0AAJ7PB66"/>
<evidence type="ECO:0000256" key="1">
    <source>
        <dbReference type="SAM" id="SignalP"/>
    </source>
</evidence>
<dbReference type="Proteomes" id="UP000694867">
    <property type="component" value="Unplaced"/>
</dbReference>